<gene>
    <name evidence="12" type="primary">BRCA1</name>
    <name evidence="12" type="ORF">BGZ80_008513</name>
</gene>
<feature type="region of interest" description="Disordered" evidence="10">
    <location>
        <begin position="1"/>
        <end position="22"/>
    </location>
</feature>
<evidence type="ECO:0000256" key="7">
    <source>
        <dbReference type="ARBA" id="ARBA00023204"/>
    </source>
</evidence>
<feature type="compositionally biased region" description="Basic and acidic residues" evidence="10">
    <location>
        <begin position="149"/>
        <end position="159"/>
    </location>
</feature>
<evidence type="ECO:0000256" key="8">
    <source>
        <dbReference type="ARBA" id="ARBA00023242"/>
    </source>
</evidence>
<protein>
    <submittedName>
        <fullName evidence="12">Breast cancer 1, early onset</fullName>
    </submittedName>
</protein>
<dbReference type="AlphaFoldDB" id="A0A9P6T101"/>
<organism evidence="12 13">
    <name type="scientific">Entomortierella chlamydospora</name>
    <dbReference type="NCBI Taxonomy" id="101097"/>
    <lineage>
        <taxon>Eukaryota</taxon>
        <taxon>Fungi</taxon>
        <taxon>Fungi incertae sedis</taxon>
        <taxon>Mucoromycota</taxon>
        <taxon>Mortierellomycotina</taxon>
        <taxon>Mortierellomycetes</taxon>
        <taxon>Mortierellales</taxon>
        <taxon>Mortierellaceae</taxon>
        <taxon>Entomortierella</taxon>
    </lineage>
</organism>
<evidence type="ECO:0000256" key="4">
    <source>
        <dbReference type="ARBA" id="ARBA00022763"/>
    </source>
</evidence>
<dbReference type="PROSITE" id="PS50089">
    <property type="entry name" value="ZF_RING_2"/>
    <property type="match status" value="1"/>
</dbReference>
<dbReference type="PANTHER" id="PTHR13763">
    <property type="entry name" value="BREAST CANCER TYPE 1 SUSCEPTIBILITY PROTEIN BRCA1"/>
    <property type="match status" value="1"/>
</dbReference>
<evidence type="ECO:0000256" key="2">
    <source>
        <dbReference type="ARBA" id="ARBA00022723"/>
    </source>
</evidence>
<evidence type="ECO:0000256" key="1">
    <source>
        <dbReference type="ARBA" id="ARBA00004123"/>
    </source>
</evidence>
<keyword evidence="8" id="KW-0539">Nucleus</keyword>
<feature type="region of interest" description="Disordered" evidence="10">
    <location>
        <begin position="219"/>
        <end position="250"/>
    </location>
</feature>
<reference evidence="12" key="1">
    <citation type="journal article" date="2020" name="Fungal Divers.">
        <title>Resolving the Mortierellaceae phylogeny through synthesis of multi-gene phylogenetics and phylogenomics.</title>
        <authorList>
            <person name="Vandepol N."/>
            <person name="Liber J."/>
            <person name="Desiro A."/>
            <person name="Na H."/>
            <person name="Kennedy M."/>
            <person name="Barry K."/>
            <person name="Grigoriev I.V."/>
            <person name="Miller A.N."/>
            <person name="O'Donnell K."/>
            <person name="Stajich J.E."/>
            <person name="Bonito G."/>
        </authorList>
    </citation>
    <scope>NUCLEOTIDE SEQUENCE</scope>
    <source>
        <strain evidence="12">NRRL 2769</strain>
    </source>
</reference>
<dbReference type="Gene3D" id="3.30.40.10">
    <property type="entry name" value="Zinc/RING finger domain, C3HC4 (zinc finger)"/>
    <property type="match status" value="1"/>
</dbReference>
<evidence type="ECO:0000313" key="13">
    <source>
        <dbReference type="Proteomes" id="UP000703661"/>
    </source>
</evidence>
<dbReference type="InterPro" id="IPR013083">
    <property type="entry name" value="Znf_RING/FYVE/PHD"/>
</dbReference>
<dbReference type="SMART" id="SM00184">
    <property type="entry name" value="RING"/>
    <property type="match status" value="1"/>
</dbReference>
<name>A0A9P6T101_9FUNG</name>
<accession>A0A9P6T101</accession>
<keyword evidence="13" id="KW-1185">Reference proteome</keyword>
<dbReference type="EMBL" id="JAAAID010000463">
    <property type="protein sequence ID" value="KAG0017229.1"/>
    <property type="molecule type" value="Genomic_DNA"/>
</dbReference>
<dbReference type="PANTHER" id="PTHR13763:SF0">
    <property type="entry name" value="BREAST CANCER TYPE 1 SUSCEPTIBILITY PROTEIN"/>
    <property type="match status" value="1"/>
</dbReference>
<dbReference type="Proteomes" id="UP000703661">
    <property type="component" value="Unassembled WGS sequence"/>
</dbReference>
<keyword evidence="2" id="KW-0479">Metal-binding</keyword>
<keyword evidence="3" id="KW-0677">Repeat</keyword>
<evidence type="ECO:0000313" key="12">
    <source>
        <dbReference type="EMBL" id="KAG0017229.1"/>
    </source>
</evidence>
<comment type="caution">
    <text evidence="12">The sequence shown here is derived from an EMBL/GenBank/DDBJ whole genome shotgun (WGS) entry which is preliminary data.</text>
</comment>
<dbReference type="InterPro" id="IPR031099">
    <property type="entry name" value="BRCA1-associated"/>
</dbReference>
<feature type="region of interest" description="Disordered" evidence="10">
    <location>
        <begin position="116"/>
        <end position="160"/>
    </location>
</feature>
<keyword evidence="5 9" id="KW-0863">Zinc-finger</keyword>
<evidence type="ECO:0000256" key="6">
    <source>
        <dbReference type="ARBA" id="ARBA00022833"/>
    </source>
</evidence>
<feature type="compositionally biased region" description="Polar residues" evidence="10">
    <location>
        <begin position="1"/>
        <end position="11"/>
    </location>
</feature>
<keyword evidence="4" id="KW-0227">DNA damage</keyword>
<feature type="compositionally biased region" description="Polar residues" evidence="10">
    <location>
        <begin position="231"/>
        <end position="245"/>
    </location>
</feature>
<dbReference type="GO" id="GO:0045944">
    <property type="term" value="P:positive regulation of transcription by RNA polymerase II"/>
    <property type="evidence" value="ECO:0007669"/>
    <property type="project" value="TreeGrafter"/>
</dbReference>
<evidence type="ECO:0000256" key="5">
    <source>
        <dbReference type="ARBA" id="ARBA00022771"/>
    </source>
</evidence>
<feature type="domain" description="RING-type" evidence="11">
    <location>
        <begin position="46"/>
        <end position="84"/>
    </location>
</feature>
<sequence length="384" mass="42508">MNATTKRNNVQPLPEVLDGEQESQQREILPDTIVGILLRMQEEFKCSICLGTMEEPVSTGCNHRYCRECILHALDRTDGCPLCKAHVTKRSLNSVEHLGRLIESFIRLKSAFEREDGIKSSHTAPEAQEHLPPAHSSSTPQQDDAFISESDRNSDKPENTLHTNATAVNQQPDLGPNVEIDLGCFDINLDTISAQEAASLAESMMSMMSSVTLGEGVCELPPSDPVHKAASLSSQSKPRNGSAIQQPDIPKIKLEDQDDSDLLTLSPNAHLSLEMPKLEDASILEEAGFNDCSPTQEPPSKETCVVLCGTFMSSAKKVSYSSEENSERLHSLLSQFILIMFFTYLYHDIQQQMENATKLLKSRAVDDLAVRPTHVVMDISMRDR</sequence>
<evidence type="ECO:0000256" key="3">
    <source>
        <dbReference type="ARBA" id="ARBA00022737"/>
    </source>
</evidence>
<dbReference type="GO" id="GO:0005634">
    <property type="term" value="C:nucleus"/>
    <property type="evidence" value="ECO:0007669"/>
    <property type="project" value="UniProtKB-SubCell"/>
</dbReference>
<evidence type="ECO:0000259" key="11">
    <source>
        <dbReference type="PROSITE" id="PS50089"/>
    </source>
</evidence>
<dbReference type="GO" id="GO:0008270">
    <property type="term" value="F:zinc ion binding"/>
    <property type="evidence" value="ECO:0007669"/>
    <property type="project" value="UniProtKB-KW"/>
</dbReference>
<evidence type="ECO:0000256" key="9">
    <source>
        <dbReference type="PROSITE-ProRule" id="PRU00175"/>
    </source>
</evidence>
<dbReference type="PROSITE" id="PS00518">
    <property type="entry name" value="ZF_RING_1"/>
    <property type="match status" value="1"/>
</dbReference>
<keyword evidence="7" id="KW-0234">DNA repair</keyword>
<dbReference type="Pfam" id="PF13923">
    <property type="entry name" value="zf-C3HC4_2"/>
    <property type="match status" value="1"/>
</dbReference>
<dbReference type="InterPro" id="IPR017907">
    <property type="entry name" value="Znf_RING_CS"/>
</dbReference>
<evidence type="ECO:0000256" key="10">
    <source>
        <dbReference type="SAM" id="MobiDB-lite"/>
    </source>
</evidence>
<comment type="subcellular location">
    <subcellularLocation>
        <location evidence="1">Nucleus</location>
    </subcellularLocation>
</comment>
<proteinExistence type="predicted"/>
<dbReference type="GO" id="GO:0000724">
    <property type="term" value="P:double-strand break repair via homologous recombination"/>
    <property type="evidence" value="ECO:0007669"/>
    <property type="project" value="TreeGrafter"/>
</dbReference>
<dbReference type="SUPFAM" id="SSF57850">
    <property type="entry name" value="RING/U-box"/>
    <property type="match status" value="1"/>
</dbReference>
<dbReference type="GO" id="GO:0004842">
    <property type="term" value="F:ubiquitin-protein transferase activity"/>
    <property type="evidence" value="ECO:0007669"/>
    <property type="project" value="TreeGrafter"/>
</dbReference>
<keyword evidence="6" id="KW-0862">Zinc</keyword>
<dbReference type="InterPro" id="IPR001841">
    <property type="entry name" value="Znf_RING"/>
</dbReference>